<dbReference type="PANTHER" id="PTHR13328:SF4">
    <property type="entry name" value="NEGATIVE ELONGATION FACTOR A"/>
    <property type="match status" value="1"/>
</dbReference>
<dbReference type="Proteomes" id="UP000688947">
    <property type="component" value="Unassembled WGS sequence"/>
</dbReference>
<comment type="caution">
    <text evidence="3">The sequence shown here is derived from an EMBL/GenBank/DDBJ whole genome shotgun (WGS) entry which is preliminary data.</text>
</comment>
<feature type="chain" id="PRO_5035774759" description="Transglutaminase elicitor" evidence="2">
    <location>
        <begin position="22"/>
        <end position="624"/>
    </location>
</feature>
<feature type="compositionally biased region" description="Low complexity" evidence="1">
    <location>
        <begin position="465"/>
        <end position="555"/>
    </location>
</feature>
<dbReference type="PANTHER" id="PTHR13328">
    <property type="entry name" value="NEGATIVE ELONGATION FACTOR A NELF-A"/>
    <property type="match status" value="1"/>
</dbReference>
<dbReference type="AlphaFoldDB" id="A0A8T1UV52"/>
<dbReference type="GO" id="GO:0016755">
    <property type="term" value="F:aminoacyltransferase activity"/>
    <property type="evidence" value="ECO:0007669"/>
    <property type="project" value="InterPro"/>
</dbReference>
<dbReference type="InterPro" id="IPR032048">
    <property type="entry name" value="TGase_elicitor"/>
</dbReference>
<sequence length="624" mass="64987">MVQWRLVCGLAALYVAGTVKADPIELDKAETPDELTTMDSNFPGIGTYRSLDASPTSATLSTGGEVGGEADKYNPGQLHASRQMRRLEVTKSTDMKKLETFFGLELETDITKLPTKYQHDPIPWPASYWPVYADSINYRWAKGKPSAAEKYANAFGYDAKALMDKISAKNGIDSQTKRKICTEDAECKELKDGSVCAKREGKKEGHCIPTWFGICHAWAPAAILEAEPACAVERNGTVFEPYDIKGLITLAYDGSKIPTIFTGSRFNGNDNAPNNTDQYGRFFDDRRRDISPGYFHVAVTNIMGRFNHSFVVDITAGNEVWNQPARSYEILRLSWTTPAAAAKKYFDVEKYPFNDAATKIAVVTTRFSWIVESGTNGPLVSTGLVDKSTTSADYEYILETDETYQILGGEWLSGSKANHPDFVWLPASKPDNSTVTSVGLHYAEIEALLDESTSSSGDCKAVSQTSTATATPAADTPATSTESSAAGSAPAASGDGSAPAASGDDGSAPAASGEDGSAPAASGDDGSAPAASGGDGSAPAASGEDGSTPAPAPAASGEDGSTPAPAPAASGEDGSTPAPAPAASGEDGSAPAPAPASSGDEETEAPAASGAEETEPPATEAPTS</sequence>
<dbReference type="Pfam" id="PF16683">
    <property type="entry name" value="TGase_elicitor"/>
    <property type="match status" value="1"/>
</dbReference>
<evidence type="ECO:0000313" key="3">
    <source>
        <dbReference type="EMBL" id="KAG6970773.1"/>
    </source>
</evidence>
<reference evidence="3" key="1">
    <citation type="submission" date="2021-01" db="EMBL/GenBank/DDBJ databases">
        <title>Phytophthora aleatoria, a newly-described species from Pinus radiata is distinct from Phytophthora cactorum isolates based on comparative genomics.</title>
        <authorList>
            <person name="Mcdougal R."/>
            <person name="Panda P."/>
            <person name="Williams N."/>
            <person name="Studholme D.J."/>
        </authorList>
    </citation>
    <scope>NUCLEOTIDE SEQUENCE</scope>
    <source>
        <strain evidence="3">NZFS 3830</strain>
    </source>
</reference>
<evidence type="ECO:0000256" key="2">
    <source>
        <dbReference type="SAM" id="SignalP"/>
    </source>
</evidence>
<feature type="region of interest" description="Disordered" evidence="1">
    <location>
        <begin position="53"/>
        <end position="74"/>
    </location>
</feature>
<evidence type="ECO:0000256" key="1">
    <source>
        <dbReference type="SAM" id="MobiDB-lite"/>
    </source>
</evidence>
<feature type="compositionally biased region" description="Low complexity" evidence="1">
    <location>
        <begin position="605"/>
        <end position="624"/>
    </location>
</feature>
<feature type="signal peptide" evidence="2">
    <location>
        <begin position="1"/>
        <end position="21"/>
    </location>
</feature>
<dbReference type="EMBL" id="JAENGZ010000066">
    <property type="protein sequence ID" value="KAG6970773.1"/>
    <property type="molecule type" value="Genomic_DNA"/>
</dbReference>
<dbReference type="VEuPathDB" id="FungiDB:PC110_g4655"/>
<evidence type="ECO:0008006" key="5">
    <source>
        <dbReference type="Google" id="ProtNLM"/>
    </source>
</evidence>
<organism evidence="3 4">
    <name type="scientific">Phytophthora cactorum</name>
    <dbReference type="NCBI Taxonomy" id="29920"/>
    <lineage>
        <taxon>Eukaryota</taxon>
        <taxon>Sar</taxon>
        <taxon>Stramenopiles</taxon>
        <taxon>Oomycota</taxon>
        <taxon>Peronosporomycetes</taxon>
        <taxon>Peronosporales</taxon>
        <taxon>Peronosporaceae</taxon>
        <taxon>Phytophthora</taxon>
    </lineage>
</organism>
<gene>
    <name evidence="3" type="ORF">JG687_00002426</name>
</gene>
<feature type="compositionally biased region" description="Polar residues" evidence="1">
    <location>
        <begin position="53"/>
        <end position="62"/>
    </location>
</feature>
<evidence type="ECO:0000313" key="4">
    <source>
        <dbReference type="Proteomes" id="UP000688947"/>
    </source>
</evidence>
<accession>A0A8T1UV52</accession>
<feature type="compositionally biased region" description="Low complexity" evidence="1">
    <location>
        <begin position="581"/>
        <end position="598"/>
    </location>
</feature>
<keyword evidence="2" id="KW-0732">Signal</keyword>
<dbReference type="InterPro" id="IPR052828">
    <property type="entry name" value="NELF-A_domain"/>
</dbReference>
<feature type="region of interest" description="Disordered" evidence="1">
    <location>
        <begin position="453"/>
        <end position="624"/>
    </location>
</feature>
<protein>
    <recommendedName>
        <fullName evidence="5">Transglutaminase elicitor</fullName>
    </recommendedName>
</protein>
<dbReference type="OrthoDB" id="10249031at2759"/>
<name>A0A8T1UV52_9STRA</name>
<proteinExistence type="predicted"/>